<evidence type="ECO:0000256" key="1">
    <source>
        <dbReference type="ARBA" id="ARBA00008857"/>
    </source>
</evidence>
<protein>
    <submittedName>
        <fullName evidence="4">Phage integrase</fullName>
    </submittedName>
</protein>
<evidence type="ECO:0000313" key="5">
    <source>
        <dbReference type="Proteomes" id="UP000004116"/>
    </source>
</evidence>
<organism evidence="4 5">
    <name type="scientific">Candidatus Regiella insecticola 5.15</name>
    <dbReference type="NCBI Taxonomy" id="1005043"/>
    <lineage>
        <taxon>Bacteria</taxon>
        <taxon>Pseudomonadati</taxon>
        <taxon>Pseudomonadota</taxon>
        <taxon>Gammaproteobacteria</taxon>
        <taxon>Enterobacterales</taxon>
        <taxon>Enterobacteriaceae</taxon>
        <taxon>aphid secondary symbionts</taxon>
        <taxon>Candidatus Regiella</taxon>
    </lineage>
</organism>
<comment type="caution">
    <text evidence="4">The sequence shown here is derived from an EMBL/GenBank/DDBJ whole genome shotgun (WGS) entry which is preliminary data.</text>
</comment>
<name>G2H0H7_9ENTR</name>
<dbReference type="PANTHER" id="PTHR30629">
    <property type="entry name" value="PROPHAGE INTEGRASE"/>
    <property type="match status" value="1"/>
</dbReference>
<dbReference type="PATRIC" id="fig|1005043.3.peg.1432"/>
<dbReference type="InterPro" id="IPR038488">
    <property type="entry name" value="Integrase_DNA-bd_sf"/>
</dbReference>
<dbReference type="GO" id="GO:0015074">
    <property type="term" value="P:DNA integration"/>
    <property type="evidence" value="ECO:0007669"/>
    <property type="project" value="UniProtKB-KW"/>
</dbReference>
<accession>G2H0H7</accession>
<gene>
    <name evidence="4" type="ORF">Rin_00015560</name>
</gene>
<dbReference type="Gene3D" id="3.30.160.390">
    <property type="entry name" value="Integrase, DNA-binding domain"/>
    <property type="match status" value="1"/>
</dbReference>
<evidence type="ECO:0000256" key="2">
    <source>
        <dbReference type="ARBA" id="ARBA00022908"/>
    </source>
</evidence>
<keyword evidence="5" id="KW-1185">Reference proteome</keyword>
<dbReference type="InterPro" id="IPR025166">
    <property type="entry name" value="Integrase_DNA_bind_dom"/>
</dbReference>
<dbReference type="Proteomes" id="UP000004116">
    <property type="component" value="Unassembled WGS sequence"/>
</dbReference>
<sequence length="182" mass="20428">MRVYTGSIKSCTLKHTEGEEYKGTSIMALTDVKVGSAKPAEKAYKLTDGEGMFLFIHPNGSKYWRLRYRFGGKEKMLALGVYSEITLSDARHKRDQARKLVAAGTDPSEYKKAVKVEQQSAANSFETVARAWHGSNKICGHGFRAMACGALIESALWSRDAVERQMSHQERNNIRAAYTHRH</sequence>
<feature type="domain" description="Integrase DNA-binding" evidence="3">
    <location>
        <begin position="29"/>
        <end position="113"/>
    </location>
</feature>
<dbReference type="EMBL" id="AGCA01000367">
    <property type="protein sequence ID" value="EGY28504.1"/>
    <property type="molecule type" value="Genomic_DNA"/>
</dbReference>
<reference evidence="4 5" key="1">
    <citation type="journal article" date="2012" name="Genome Res.">
        <title>Genomic basis of endosymbiont-conferred protection against an insect parasitoid.</title>
        <authorList>
            <person name="Hansen A.K."/>
            <person name="Vorburger C."/>
            <person name="Moran N.A."/>
        </authorList>
    </citation>
    <scope>NUCLEOTIDE SEQUENCE [LARGE SCALE GENOMIC DNA]</scope>
    <source>
        <strain evidence="5">R5.15</strain>
    </source>
</reference>
<dbReference type="Pfam" id="PF13356">
    <property type="entry name" value="Arm-DNA-bind_3"/>
    <property type="match status" value="1"/>
</dbReference>
<dbReference type="PANTHER" id="PTHR30629:SF9">
    <property type="entry name" value="PROTEIN INTB-RELATED"/>
    <property type="match status" value="1"/>
</dbReference>
<comment type="similarity">
    <text evidence="1">Belongs to the 'phage' integrase family.</text>
</comment>
<evidence type="ECO:0000259" key="3">
    <source>
        <dbReference type="Pfam" id="PF13356"/>
    </source>
</evidence>
<proteinExistence type="inferred from homology"/>
<dbReference type="InterPro" id="IPR050808">
    <property type="entry name" value="Phage_Integrase"/>
</dbReference>
<dbReference type="AlphaFoldDB" id="G2H0H7"/>
<keyword evidence="2" id="KW-0229">DNA integration</keyword>
<evidence type="ECO:0000313" key="4">
    <source>
        <dbReference type="EMBL" id="EGY28504.1"/>
    </source>
</evidence>